<dbReference type="GO" id="GO:0005737">
    <property type="term" value="C:cytoplasm"/>
    <property type="evidence" value="ECO:0007669"/>
    <property type="project" value="TreeGrafter"/>
</dbReference>
<evidence type="ECO:0000256" key="1">
    <source>
        <dbReference type="SAM" id="MobiDB-lite"/>
    </source>
</evidence>
<accession>A0A8H4VDD3</accession>
<comment type="caution">
    <text evidence="3">The sequence shown here is derived from an EMBL/GenBank/DDBJ whole genome shotgun (WGS) entry which is preliminary data.</text>
</comment>
<dbReference type="AlphaFoldDB" id="A0A8H4VDD3"/>
<evidence type="ECO:0000313" key="4">
    <source>
        <dbReference type="Proteomes" id="UP000562929"/>
    </source>
</evidence>
<dbReference type="SUPFAM" id="SSF54001">
    <property type="entry name" value="Cysteine proteinases"/>
    <property type="match status" value="1"/>
</dbReference>
<sequence>MAEVEEVQFNSLADRIAALGKQKNFNPGAEPVRKRPPPPPPPTAKPVVRVDDQTAVSPPPGPVRPCPPPPPARRDGRPPPPPPPVRSSTASRPVPPPLPRRTSTQSGAMVLRRDSNSSEASQQSVLSPFSPGRKSSTMSLRSQEGSRPRSMAPAACDPANLPPLPPSRRESEVKVKEAKAQRMAMARVPSTPTSPASPPKPTLPPRLPSRPASKADVAGSATNVLDQAKKAARKLPPTVIRGFSSSTSTPTTTSAPTKAPSKAPVDDDDDAAPPPLPLSSRPSAAEIDAVSTRAMATTTSTQPQQADCWICRDWSDPDGVAAQYPRAPLPRNDPVGYLARALCDPFPSYTDKARAIFTWFHHNILYDTEAFFGNNVRHKSVEDTIFTGKAVCQGYAETYKAIANRAGLDCIVVGGHGKGFGHVALKKGQRPPPAKPDGHAWNAVRIDGGDWKLIDACWGAGHISGADQTYKKEFAPEQFTRSNEKFGLRHFPQKPSHQFRSDGRVISWEEYYRGPSDGEPPVFFTDGHREGIAEDSVSPREREIAVHSGQVIRFQFSKVCEHWTSEKNGLGPPPLLLLSIHGVDGGRDDLVPMESNGFWHWVDVRACDLGAPGQSVEVVQVTQMDGRDARGVTAGEFVAKRGRVGMAWSYVMKWELV</sequence>
<protein>
    <submittedName>
        <fullName evidence="3">Transglutaminase-like superfamily protein</fullName>
    </submittedName>
</protein>
<feature type="compositionally biased region" description="Low complexity" evidence="1">
    <location>
        <begin position="244"/>
        <end position="263"/>
    </location>
</feature>
<dbReference type="OrthoDB" id="6129702at2759"/>
<proteinExistence type="predicted"/>
<feature type="compositionally biased region" description="Pro residues" evidence="1">
    <location>
        <begin position="195"/>
        <end position="208"/>
    </location>
</feature>
<organism evidence="3 4">
    <name type="scientific">Ophiocordyceps camponoti-floridani</name>
    <dbReference type="NCBI Taxonomy" id="2030778"/>
    <lineage>
        <taxon>Eukaryota</taxon>
        <taxon>Fungi</taxon>
        <taxon>Dikarya</taxon>
        <taxon>Ascomycota</taxon>
        <taxon>Pezizomycotina</taxon>
        <taxon>Sordariomycetes</taxon>
        <taxon>Hypocreomycetidae</taxon>
        <taxon>Hypocreales</taxon>
        <taxon>Ophiocordycipitaceae</taxon>
        <taxon>Ophiocordyceps</taxon>
    </lineage>
</organism>
<dbReference type="PANTHER" id="PTHR46333:SF5">
    <property type="entry name" value="TRANSGLUTAMINASE-LIKE DOMAIN-CONTAINING PROTEIN"/>
    <property type="match status" value="1"/>
</dbReference>
<dbReference type="InterPro" id="IPR002931">
    <property type="entry name" value="Transglutaminase-like"/>
</dbReference>
<dbReference type="InterPro" id="IPR038765">
    <property type="entry name" value="Papain-like_cys_pep_sf"/>
</dbReference>
<dbReference type="EMBL" id="JAACLJ010000004">
    <property type="protein sequence ID" value="KAF4587274.1"/>
    <property type="molecule type" value="Genomic_DNA"/>
</dbReference>
<dbReference type="InterPro" id="IPR052557">
    <property type="entry name" value="CAP/Cytokinesis_protein"/>
</dbReference>
<feature type="compositionally biased region" description="Pro residues" evidence="1">
    <location>
        <begin position="57"/>
        <end position="71"/>
    </location>
</feature>
<evidence type="ECO:0000313" key="3">
    <source>
        <dbReference type="EMBL" id="KAF4587274.1"/>
    </source>
</evidence>
<feature type="compositionally biased region" description="Basic and acidic residues" evidence="1">
    <location>
        <begin position="167"/>
        <end position="180"/>
    </location>
</feature>
<gene>
    <name evidence="3" type="ORF">GQ602_003967</name>
</gene>
<name>A0A8H4VDD3_9HYPO</name>
<dbReference type="Gene3D" id="3.10.620.30">
    <property type="match status" value="1"/>
</dbReference>
<feature type="compositionally biased region" description="Polar residues" evidence="1">
    <location>
        <begin position="117"/>
        <end position="145"/>
    </location>
</feature>
<reference evidence="3 4" key="1">
    <citation type="journal article" date="2020" name="G3 (Bethesda)">
        <title>Genetic Underpinnings of Host Manipulation by Ophiocordyceps as Revealed by Comparative Transcriptomics.</title>
        <authorList>
            <person name="Will I."/>
            <person name="Das B."/>
            <person name="Trinh T."/>
            <person name="Brachmann A."/>
            <person name="Ohm R.A."/>
            <person name="de Bekker C."/>
        </authorList>
    </citation>
    <scope>NUCLEOTIDE SEQUENCE [LARGE SCALE GENOMIC DNA]</scope>
    <source>
        <strain evidence="3 4">EC05</strain>
    </source>
</reference>
<dbReference type="Proteomes" id="UP000562929">
    <property type="component" value="Unassembled WGS sequence"/>
</dbReference>
<feature type="domain" description="Transglutaminase-like" evidence="2">
    <location>
        <begin position="349"/>
        <end position="455"/>
    </location>
</feature>
<feature type="region of interest" description="Disordered" evidence="1">
    <location>
        <begin position="18"/>
        <end position="284"/>
    </location>
</feature>
<keyword evidence="4" id="KW-1185">Reference proteome</keyword>
<dbReference type="Pfam" id="PF01841">
    <property type="entry name" value="Transglut_core"/>
    <property type="match status" value="1"/>
</dbReference>
<evidence type="ECO:0000259" key="2">
    <source>
        <dbReference type="Pfam" id="PF01841"/>
    </source>
</evidence>
<dbReference type="PANTHER" id="PTHR46333">
    <property type="entry name" value="CYTOKINESIS PROTEIN 3"/>
    <property type="match status" value="1"/>
</dbReference>